<comment type="similarity">
    <text evidence="1">Belongs to the DprA/Smf family.</text>
</comment>
<dbReference type="InterPro" id="IPR041614">
    <property type="entry name" value="DprA_WH"/>
</dbReference>
<dbReference type="InterPro" id="IPR057666">
    <property type="entry name" value="DrpA_SLOG"/>
</dbReference>
<dbReference type="AlphaFoldDB" id="A0A562BBD2"/>
<dbReference type="Proteomes" id="UP000318141">
    <property type="component" value="Unassembled WGS sequence"/>
</dbReference>
<dbReference type="Pfam" id="PF02481">
    <property type="entry name" value="DNA_processg_A"/>
    <property type="match status" value="1"/>
</dbReference>
<evidence type="ECO:0000313" key="5">
    <source>
        <dbReference type="Proteomes" id="UP000318141"/>
    </source>
</evidence>
<dbReference type="Gene3D" id="3.40.50.450">
    <property type="match status" value="1"/>
</dbReference>
<gene>
    <name evidence="4" type="ORF">L602_003600000190</name>
</gene>
<evidence type="ECO:0000259" key="2">
    <source>
        <dbReference type="Pfam" id="PF02481"/>
    </source>
</evidence>
<organism evidence="4 5">
    <name type="scientific">Cupriavidus gilardii J11</name>
    <dbReference type="NCBI Taxonomy" id="936133"/>
    <lineage>
        <taxon>Bacteria</taxon>
        <taxon>Pseudomonadati</taxon>
        <taxon>Pseudomonadota</taxon>
        <taxon>Betaproteobacteria</taxon>
        <taxon>Burkholderiales</taxon>
        <taxon>Burkholderiaceae</taxon>
        <taxon>Cupriavidus</taxon>
    </lineage>
</organism>
<dbReference type="SUPFAM" id="SSF102405">
    <property type="entry name" value="MCP/YpsA-like"/>
    <property type="match status" value="1"/>
</dbReference>
<dbReference type="InterPro" id="IPR036388">
    <property type="entry name" value="WH-like_DNA-bd_sf"/>
</dbReference>
<evidence type="ECO:0000313" key="4">
    <source>
        <dbReference type="EMBL" id="TWG82496.1"/>
    </source>
</evidence>
<feature type="domain" description="DprA winged helix" evidence="3">
    <location>
        <begin position="316"/>
        <end position="373"/>
    </location>
</feature>
<dbReference type="PANTHER" id="PTHR43022">
    <property type="entry name" value="PROTEIN SMF"/>
    <property type="match status" value="1"/>
</dbReference>
<dbReference type="InterPro" id="IPR003488">
    <property type="entry name" value="DprA"/>
</dbReference>
<feature type="domain" description="Smf/DprA SLOG" evidence="2">
    <location>
        <begin position="94"/>
        <end position="302"/>
    </location>
</feature>
<name>A0A562BBD2_9BURK</name>
<sequence>MNAPSAAPPAGVLPDEDTVAWLRLASVPGLGRIAARRLLAALGLPRQIFATPAAELRQWLSPEQVRALLASPDNERAARMAKAVEWARGPDHHLLTLADATYPRGLLDLADPPLVLYAQGRLDLLQSPGLAVVGARGASMQGLRDADRFARAFGEAGFVVVSGLAMGIDGAAHEAALAGRHGTIAVMGTGIDCIYPACHRPLAARIAADGLLLTEFDPGTAARSNHFPQRNRLIAALSKGVLVVEAALRSGSLITARLAADLGREVFAMPGSVHAPLARGCHRLIRDGAKLVETPEDVLEEFGPALGGGRGSAAVPAAGPPAAAPADPLGAALAYDPVDIDTLCQRAGMPADAVSAALLGLELNGAVERLPGNRYRRLG</sequence>
<accession>A0A562BBD2</accession>
<proteinExistence type="inferred from homology"/>
<dbReference type="EMBL" id="VLJN01000030">
    <property type="protein sequence ID" value="TWG82496.1"/>
    <property type="molecule type" value="Genomic_DNA"/>
</dbReference>
<dbReference type="OrthoDB" id="9785707at2"/>
<dbReference type="NCBIfam" id="TIGR00732">
    <property type="entry name" value="dprA"/>
    <property type="match status" value="1"/>
</dbReference>
<protein>
    <submittedName>
        <fullName evidence="4">DNA protecting protein DprA</fullName>
    </submittedName>
</protein>
<comment type="caution">
    <text evidence="4">The sequence shown here is derived from an EMBL/GenBank/DDBJ whole genome shotgun (WGS) entry which is preliminary data.</text>
</comment>
<keyword evidence="5" id="KW-1185">Reference proteome</keyword>
<reference evidence="4 5" key="1">
    <citation type="submission" date="2019-07" db="EMBL/GenBank/DDBJ databases">
        <title>Genome sequencing of lignin-degrading bacterial isolates.</title>
        <authorList>
            <person name="Gladden J."/>
        </authorList>
    </citation>
    <scope>NUCLEOTIDE SEQUENCE [LARGE SCALE GENOMIC DNA]</scope>
    <source>
        <strain evidence="4 5">J11</strain>
    </source>
</reference>
<dbReference type="Gene3D" id="1.10.10.10">
    <property type="entry name" value="Winged helix-like DNA-binding domain superfamily/Winged helix DNA-binding domain"/>
    <property type="match status" value="1"/>
</dbReference>
<dbReference type="PANTHER" id="PTHR43022:SF1">
    <property type="entry name" value="PROTEIN SMF"/>
    <property type="match status" value="1"/>
</dbReference>
<evidence type="ECO:0000256" key="1">
    <source>
        <dbReference type="ARBA" id="ARBA00006525"/>
    </source>
</evidence>
<evidence type="ECO:0000259" key="3">
    <source>
        <dbReference type="Pfam" id="PF17782"/>
    </source>
</evidence>
<dbReference type="Pfam" id="PF17782">
    <property type="entry name" value="WHD_DprA"/>
    <property type="match status" value="1"/>
</dbReference>
<dbReference type="GO" id="GO:0009294">
    <property type="term" value="P:DNA-mediated transformation"/>
    <property type="evidence" value="ECO:0007669"/>
    <property type="project" value="InterPro"/>
</dbReference>